<dbReference type="EMBL" id="AHBW01000051">
    <property type="protein sequence ID" value="EHK82144.1"/>
    <property type="molecule type" value="Genomic_DNA"/>
</dbReference>
<dbReference type="RefSeq" id="WP_006553514.1">
    <property type="nucleotide sequence ID" value="NZ_AHBW01000051.1"/>
</dbReference>
<dbReference type="Proteomes" id="UP000005064">
    <property type="component" value="Unassembled WGS sequence"/>
</dbReference>
<dbReference type="AlphaFoldDB" id="H0JV48"/>
<organism evidence="1 2">
    <name type="scientific">Rhodococcus pyridinivorans AK37</name>
    <dbReference type="NCBI Taxonomy" id="1114960"/>
    <lineage>
        <taxon>Bacteria</taxon>
        <taxon>Bacillati</taxon>
        <taxon>Actinomycetota</taxon>
        <taxon>Actinomycetes</taxon>
        <taxon>Mycobacteriales</taxon>
        <taxon>Nocardiaceae</taxon>
        <taxon>Rhodococcus</taxon>
    </lineage>
</organism>
<comment type="caution">
    <text evidence="1">The sequence shown here is derived from an EMBL/GenBank/DDBJ whole genome shotgun (WGS) entry which is preliminary data.</text>
</comment>
<accession>H0JV48</accession>
<protein>
    <submittedName>
        <fullName evidence="1">Uncharacterized protein</fullName>
    </submittedName>
</protein>
<reference evidence="1 2" key="1">
    <citation type="submission" date="2011-12" db="EMBL/GenBank/DDBJ databases">
        <authorList>
            <person name="Kriszt B."/>
            <person name="Tancsics A."/>
            <person name="Cserhati M."/>
            <person name="Toth A."/>
            <person name="Nagy I."/>
            <person name="Horvath B."/>
            <person name="Tamura T."/>
            <person name="Kukolya J."/>
            <person name="Szoboszlay S."/>
        </authorList>
    </citation>
    <scope>NUCLEOTIDE SEQUENCE [LARGE SCALE GENOMIC DNA]</scope>
    <source>
        <strain evidence="1 2">AK37</strain>
    </source>
</reference>
<dbReference type="PATRIC" id="fig|1114960.4.peg.3651"/>
<sequence length="162" mass="18013">MTGNNVRQPDERLKAQRCLELRREGQTWQEIADQLGYADRSGARKAVERLLDRTEFESVDEYRVLESDRLDALHAAYWTAALAGNLDAAKLVLRISAQRCRLLGLDLPTRVAVEGVPTGEDFAVTAARLFSEIVEADKTPLPDFLTSALEGADAAESDPWVR</sequence>
<gene>
    <name evidence="1" type="ORF">AK37_17895</name>
</gene>
<evidence type="ECO:0000313" key="2">
    <source>
        <dbReference type="Proteomes" id="UP000005064"/>
    </source>
</evidence>
<name>H0JV48_9NOCA</name>
<proteinExistence type="predicted"/>
<evidence type="ECO:0000313" key="1">
    <source>
        <dbReference type="EMBL" id="EHK82144.1"/>
    </source>
</evidence>